<gene>
    <name evidence="1" type="ORF">CLV33_107242</name>
</gene>
<proteinExistence type="predicted"/>
<organism evidence="1 2">
    <name type="scientific">Jejuia pallidilutea</name>
    <dbReference type="NCBI Taxonomy" id="504487"/>
    <lineage>
        <taxon>Bacteria</taxon>
        <taxon>Pseudomonadati</taxon>
        <taxon>Bacteroidota</taxon>
        <taxon>Flavobacteriia</taxon>
        <taxon>Flavobacteriales</taxon>
        <taxon>Flavobacteriaceae</taxon>
        <taxon>Jejuia</taxon>
    </lineage>
</organism>
<dbReference type="AlphaFoldDB" id="A0A362WZ43"/>
<evidence type="ECO:0000313" key="1">
    <source>
        <dbReference type="EMBL" id="PQV47453.1"/>
    </source>
</evidence>
<evidence type="ECO:0000313" key="2">
    <source>
        <dbReference type="Proteomes" id="UP000251545"/>
    </source>
</evidence>
<protein>
    <submittedName>
        <fullName evidence="1">Uncharacterized protein</fullName>
    </submittedName>
</protein>
<name>A0A362WZ43_9FLAO</name>
<accession>A0A362WZ43</accession>
<dbReference type="Proteomes" id="UP000251545">
    <property type="component" value="Unassembled WGS sequence"/>
</dbReference>
<reference evidence="1 2" key="1">
    <citation type="submission" date="2018-02" db="EMBL/GenBank/DDBJ databases">
        <title>Genomic Encyclopedia of Archaeal and Bacterial Type Strains, Phase II (KMG-II): from individual species to whole genera.</title>
        <authorList>
            <person name="Goeker M."/>
        </authorList>
    </citation>
    <scope>NUCLEOTIDE SEQUENCE [LARGE SCALE GENOMIC DNA]</scope>
    <source>
        <strain evidence="1 2">DSM 21165</strain>
    </source>
</reference>
<dbReference type="RefSeq" id="WP_105474280.1">
    <property type="nucleotide sequence ID" value="NZ_PVEO01000007.1"/>
</dbReference>
<comment type="caution">
    <text evidence="1">The sequence shown here is derived from an EMBL/GenBank/DDBJ whole genome shotgun (WGS) entry which is preliminary data.</text>
</comment>
<sequence length="105" mass="12428">MNLVEFIFYLKNPSKIEEFVTNENQEIDIDYADIYLENELSIYSKLFFFDAEQIDGKLEIEFNGKKYVNLFPLDYLLDIFTEFNVSGDSDLEIANKILNYRINDA</sequence>
<dbReference type="EMBL" id="PVEO01000007">
    <property type="protein sequence ID" value="PQV47453.1"/>
    <property type="molecule type" value="Genomic_DNA"/>
</dbReference>